<name>A0AAX6EII7_IRIPA</name>
<feature type="domain" description="EF-hand" evidence="5">
    <location>
        <begin position="77"/>
        <end position="112"/>
    </location>
</feature>
<dbReference type="PROSITE" id="PS00018">
    <property type="entry name" value="EF_HAND_1"/>
    <property type="match status" value="2"/>
</dbReference>
<dbReference type="Proteomes" id="UP001140949">
    <property type="component" value="Unassembled WGS sequence"/>
</dbReference>
<keyword evidence="3" id="KW-0677">Repeat</keyword>
<gene>
    <name evidence="6" type="ORF">M6B38_187840</name>
</gene>
<keyword evidence="2" id="KW-0479">Metal-binding</keyword>
<evidence type="ECO:0000256" key="3">
    <source>
        <dbReference type="ARBA" id="ARBA00022737"/>
    </source>
</evidence>
<dbReference type="PANTHER" id="PTHR10891">
    <property type="entry name" value="EF-HAND CALCIUM-BINDING DOMAIN CONTAINING PROTEIN"/>
    <property type="match status" value="1"/>
</dbReference>
<keyword evidence="4" id="KW-0106">Calcium</keyword>
<dbReference type="Gene3D" id="1.10.238.10">
    <property type="entry name" value="EF-hand"/>
    <property type="match status" value="2"/>
</dbReference>
<reference evidence="6" key="1">
    <citation type="journal article" date="2023" name="GigaByte">
        <title>Genome assembly of the bearded iris, Iris pallida Lam.</title>
        <authorList>
            <person name="Bruccoleri R.E."/>
            <person name="Oakeley E.J."/>
            <person name="Faust A.M.E."/>
            <person name="Altorfer M."/>
            <person name="Dessus-Babus S."/>
            <person name="Burckhardt D."/>
            <person name="Oertli M."/>
            <person name="Naumann U."/>
            <person name="Petersen F."/>
            <person name="Wong J."/>
        </authorList>
    </citation>
    <scope>NUCLEOTIDE SEQUENCE</scope>
    <source>
        <strain evidence="6">GSM-AAB239-AS_SAM_17_03QT</strain>
    </source>
</reference>
<dbReference type="SMART" id="SM00054">
    <property type="entry name" value="EFh"/>
    <property type="match status" value="4"/>
</dbReference>
<dbReference type="InterPro" id="IPR002048">
    <property type="entry name" value="EF_hand_dom"/>
</dbReference>
<dbReference type="Pfam" id="PF13499">
    <property type="entry name" value="EF-hand_7"/>
    <property type="match status" value="2"/>
</dbReference>
<dbReference type="PROSITE" id="PS50222">
    <property type="entry name" value="EF_HAND_2"/>
    <property type="match status" value="3"/>
</dbReference>
<feature type="domain" description="EF-hand" evidence="5">
    <location>
        <begin position="182"/>
        <end position="217"/>
    </location>
</feature>
<dbReference type="FunFam" id="1.10.238.10:FF:000089">
    <property type="entry name" value="calmodulin-like protein 3"/>
    <property type="match status" value="1"/>
</dbReference>
<evidence type="ECO:0000256" key="2">
    <source>
        <dbReference type="ARBA" id="ARBA00022723"/>
    </source>
</evidence>
<proteinExistence type="predicted"/>
<dbReference type="FunFam" id="1.10.238.10:FF:000003">
    <property type="entry name" value="Calmodulin A"/>
    <property type="match status" value="1"/>
</dbReference>
<dbReference type="SUPFAM" id="SSF47473">
    <property type="entry name" value="EF-hand"/>
    <property type="match status" value="1"/>
</dbReference>
<dbReference type="InterPro" id="IPR018247">
    <property type="entry name" value="EF_Hand_1_Ca_BS"/>
</dbReference>
<dbReference type="CDD" id="cd00051">
    <property type="entry name" value="EFh"/>
    <property type="match status" value="2"/>
</dbReference>
<evidence type="ECO:0000256" key="1">
    <source>
        <dbReference type="ARBA" id="ARBA00003291"/>
    </source>
</evidence>
<evidence type="ECO:0000313" key="7">
    <source>
        <dbReference type="Proteomes" id="UP001140949"/>
    </source>
</evidence>
<evidence type="ECO:0000259" key="5">
    <source>
        <dbReference type="PROSITE" id="PS50222"/>
    </source>
</evidence>
<evidence type="ECO:0000313" key="6">
    <source>
        <dbReference type="EMBL" id="KAJ6803863.1"/>
    </source>
</evidence>
<dbReference type="GO" id="GO:0005509">
    <property type="term" value="F:calcium ion binding"/>
    <property type="evidence" value="ECO:0007669"/>
    <property type="project" value="InterPro"/>
</dbReference>
<evidence type="ECO:0000256" key="4">
    <source>
        <dbReference type="ARBA" id="ARBA00022837"/>
    </source>
</evidence>
<dbReference type="InterPro" id="IPR011992">
    <property type="entry name" value="EF-hand-dom_pair"/>
</dbReference>
<reference evidence="6" key="2">
    <citation type="submission" date="2023-04" db="EMBL/GenBank/DDBJ databases">
        <authorList>
            <person name="Bruccoleri R.E."/>
            <person name="Oakeley E.J."/>
            <person name="Faust A.-M."/>
            <person name="Dessus-Babus S."/>
            <person name="Altorfer M."/>
            <person name="Burckhardt D."/>
            <person name="Oertli M."/>
            <person name="Naumann U."/>
            <person name="Petersen F."/>
            <person name="Wong J."/>
        </authorList>
    </citation>
    <scope>NUCLEOTIDE SEQUENCE</scope>
    <source>
        <strain evidence="6">GSM-AAB239-AS_SAM_17_03QT</strain>
        <tissue evidence="6">Leaf</tissue>
    </source>
</reference>
<organism evidence="6 7">
    <name type="scientific">Iris pallida</name>
    <name type="common">Sweet iris</name>
    <dbReference type="NCBI Taxonomy" id="29817"/>
    <lineage>
        <taxon>Eukaryota</taxon>
        <taxon>Viridiplantae</taxon>
        <taxon>Streptophyta</taxon>
        <taxon>Embryophyta</taxon>
        <taxon>Tracheophyta</taxon>
        <taxon>Spermatophyta</taxon>
        <taxon>Magnoliopsida</taxon>
        <taxon>Liliopsida</taxon>
        <taxon>Asparagales</taxon>
        <taxon>Iridaceae</taxon>
        <taxon>Iridoideae</taxon>
        <taxon>Irideae</taxon>
        <taxon>Iris</taxon>
    </lineage>
</organism>
<dbReference type="InterPro" id="IPR039647">
    <property type="entry name" value="EF_hand_pair_protein_CML-like"/>
</dbReference>
<accession>A0AAX6EII7</accession>
<sequence>MYVDASRTSKEYMTPRRHPTSPPLLPIYFLSIGSHAFPTRKERTDEVHNPLYIYIYIIFKEQQLLRQRTTVNMEKTKSMEEVEEVFKRFDADADGKITPAELGKVVRALGSEVSEREVEVMIEEMDSNRDGVVDLQEFSEFHRGGRGEEELKDAFDMYDADRNGLISAGELHTVMHRLGDTCTVEDCETMIGSVDSDGDGGVNMDEFNKMMGGRAGADAAAPTDAAA</sequence>
<keyword evidence="7" id="KW-1185">Reference proteome</keyword>
<dbReference type="EMBL" id="JANAVB010036220">
    <property type="protein sequence ID" value="KAJ6803863.1"/>
    <property type="molecule type" value="Genomic_DNA"/>
</dbReference>
<comment type="function">
    <text evidence="1">Potential calcium sensor.</text>
</comment>
<protein>
    <submittedName>
        <fullName evidence="6">Calcium-binding protein CML18</fullName>
    </submittedName>
</protein>
<comment type="caution">
    <text evidence="6">The sequence shown here is derived from an EMBL/GenBank/DDBJ whole genome shotgun (WGS) entry which is preliminary data.</text>
</comment>
<dbReference type="AlphaFoldDB" id="A0AAX6EII7"/>
<feature type="domain" description="EF-hand" evidence="5">
    <location>
        <begin position="146"/>
        <end position="181"/>
    </location>
</feature>